<dbReference type="EMBL" id="JAUTXU010000041">
    <property type="protein sequence ID" value="KAK3716635.1"/>
    <property type="molecule type" value="Genomic_DNA"/>
</dbReference>
<sequence length="237" mass="26651">MSTEEHDMWDGLNIEYENAYKNNSFKKACVEEAIAMLKPGSRVLDVGCGTGVPVSKMLADAGMEVIGTDVAPNMVKHAQARVKGTFEVADMVDYEPKDEFAAVFIIYSQLGLSYADFHAAAYKFAKILQPHGLMVIGQSPADPKVSAEDPAWDETKTYVEGYNLPFWGENFDTLMFTREGQKDFLRSMGFEIVYDTFDIFQPENPKCDPEHQQYVIAQRRQEQPMTEPKPLPKAVSI</sequence>
<evidence type="ECO:0000313" key="2">
    <source>
        <dbReference type="Proteomes" id="UP001281147"/>
    </source>
</evidence>
<dbReference type="Proteomes" id="UP001281147">
    <property type="component" value="Unassembled WGS sequence"/>
</dbReference>
<gene>
    <name evidence="1" type="ORF">LTR37_006265</name>
</gene>
<protein>
    <submittedName>
        <fullName evidence="1">Uncharacterized protein</fullName>
    </submittedName>
</protein>
<comment type="caution">
    <text evidence="1">The sequence shown here is derived from an EMBL/GenBank/DDBJ whole genome shotgun (WGS) entry which is preliminary data.</text>
</comment>
<name>A0ACC3NGZ5_9PEZI</name>
<evidence type="ECO:0000313" key="1">
    <source>
        <dbReference type="EMBL" id="KAK3716635.1"/>
    </source>
</evidence>
<accession>A0ACC3NGZ5</accession>
<reference evidence="1" key="1">
    <citation type="submission" date="2023-07" db="EMBL/GenBank/DDBJ databases">
        <title>Black Yeasts Isolated from many extreme environments.</title>
        <authorList>
            <person name="Coleine C."/>
            <person name="Stajich J.E."/>
            <person name="Selbmann L."/>
        </authorList>
    </citation>
    <scope>NUCLEOTIDE SEQUENCE</scope>
    <source>
        <strain evidence="1">CCFEE 5714</strain>
    </source>
</reference>
<organism evidence="1 2">
    <name type="scientific">Vermiconidia calcicola</name>
    <dbReference type="NCBI Taxonomy" id="1690605"/>
    <lineage>
        <taxon>Eukaryota</taxon>
        <taxon>Fungi</taxon>
        <taxon>Dikarya</taxon>
        <taxon>Ascomycota</taxon>
        <taxon>Pezizomycotina</taxon>
        <taxon>Dothideomycetes</taxon>
        <taxon>Dothideomycetidae</taxon>
        <taxon>Mycosphaerellales</taxon>
        <taxon>Extremaceae</taxon>
        <taxon>Vermiconidia</taxon>
    </lineage>
</organism>
<proteinExistence type="predicted"/>
<keyword evidence="2" id="KW-1185">Reference proteome</keyword>